<gene>
    <name evidence="2" type="ORF">P43SY_011467</name>
</gene>
<feature type="compositionally biased region" description="Basic and acidic residues" evidence="1">
    <location>
        <begin position="751"/>
        <end position="782"/>
    </location>
</feature>
<sequence length="823" mass="88674">MADDEDAATAAQLQDDGVDGSRSRADPKSDARVEQALGSFSVAEDLCAAWLSAFVDDLTSEFQVREDNDRCLRAASSAACRQIADGCTLLLAAWPEATLDSSGPVGPSQPHAVSSSIREADEQNEELGETPSTGPPRGTRDGDGRQMLQVLRVQVDGDGNDSDCDEPSREAPVPPPLDTLWHVLSTRREWVESRLALFPSSRFRASAVPSVGRAGEWELPVEDLAAFLRDVVAASCASVLSEGVSALVVQRNAPLLAKKRQARSRLQLQHVELCVQSALLASEAPPPPHHYTPFFATELSEPPTALLLVGLHTGDDVPRLEVDRSAPGALAFKALAGSTLAKQQGVARDIIRMLKRGSFKSSKWDELRKRVLTTPDRQHVAIAVETSMEVSTPASRRASSVGRKKTAATAATNRPSPLAVEPDAATLSNIFSLGTPRQLTADELARRNDILAVLEREEQRATRKLAVSSFTALTGIPPPTTVMDDSDKVWRDYTAAVSSVTLTGEACVPPGAGATAHASGDAAEKKKKSGKRRADRTKFDLALEAPEFEVADGNTPARRAVELASVSPDKRSRHRGASPAARLASPSVPVSPVVTAAATTPGHGQLPQLDTSRLAAGVKAVIRGVEKRGPRPSPSRNSRLRLHNYHTTPAAENAPAATLSPPKTPHKPPPSNAAPSLSNHLPPVSPIKASPHRKHVAFAASPPESEPSKPSPQPPRGAGELSRRYAAKQATWENRTSPPRVRALVVSRPRRQNELRRFVARRLADQPEDEEQHHDHAQDHHQQQQQQQPRHQRPADWRPPAPRRHLVAHAAHDDDGHGHHELA</sequence>
<proteinExistence type="predicted"/>
<feature type="compositionally biased region" description="Low complexity" evidence="1">
    <location>
        <begin position="648"/>
        <end position="661"/>
    </location>
</feature>
<feature type="region of interest" description="Disordered" evidence="1">
    <location>
        <begin position="512"/>
        <end position="538"/>
    </location>
</feature>
<feature type="region of interest" description="Disordered" evidence="1">
    <location>
        <begin position="563"/>
        <end position="590"/>
    </location>
</feature>
<feature type="region of interest" description="Disordered" evidence="1">
    <location>
        <begin position="648"/>
        <end position="823"/>
    </location>
</feature>
<feature type="compositionally biased region" description="Basic residues" evidence="1">
    <location>
        <begin position="525"/>
        <end position="535"/>
    </location>
</feature>
<organism evidence="2 3">
    <name type="scientific">Pythium insidiosum</name>
    <name type="common">Pythiosis disease agent</name>
    <dbReference type="NCBI Taxonomy" id="114742"/>
    <lineage>
        <taxon>Eukaryota</taxon>
        <taxon>Sar</taxon>
        <taxon>Stramenopiles</taxon>
        <taxon>Oomycota</taxon>
        <taxon>Peronosporomycetes</taxon>
        <taxon>Pythiales</taxon>
        <taxon>Pythiaceae</taxon>
        <taxon>Pythium</taxon>
    </lineage>
</organism>
<feature type="compositionally biased region" description="Low complexity" evidence="1">
    <location>
        <begin position="577"/>
        <end position="590"/>
    </location>
</feature>
<feature type="compositionally biased region" description="Basic and acidic residues" evidence="1">
    <location>
        <begin position="810"/>
        <end position="823"/>
    </location>
</feature>
<evidence type="ECO:0000313" key="3">
    <source>
        <dbReference type="Proteomes" id="UP001209570"/>
    </source>
</evidence>
<evidence type="ECO:0000256" key="1">
    <source>
        <dbReference type="SAM" id="MobiDB-lite"/>
    </source>
</evidence>
<feature type="compositionally biased region" description="Basic and acidic residues" evidence="1">
    <location>
        <begin position="19"/>
        <end position="30"/>
    </location>
</feature>
<protein>
    <submittedName>
        <fullName evidence="2">Uncharacterized protein</fullName>
    </submittedName>
</protein>
<feature type="compositionally biased region" description="Low complexity" evidence="1">
    <location>
        <begin position="512"/>
        <end position="521"/>
    </location>
</feature>
<dbReference type="Proteomes" id="UP001209570">
    <property type="component" value="Unassembled WGS sequence"/>
</dbReference>
<dbReference type="EMBL" id="JAKCXM010000449">
    <property type="protein sequence ID" value="KAJ0393914.1"/>
    <property type="molecule type" value="Genomic_DNA"/>
</dbReference>
<feature type="region of interest" description="Disordered" evidence="1">
    <location>
        <begin position="1"/>
        <end position="30"/>
    </location>
</feature>
<feature type="region of interest" description="Disordered" evidence="1">
    <location>
        <begin position="100"/>
        <end position="143"/>
    </location>
</feature>
<accession>A0AAD5L9X9</accession>
<reference evidence="2" key="1">
    <citation type="submission" date="2021-12" db="EMBL/GenBank/DDBJ databases">
        <title>Prjna785345.</title>
        <authorList>
            <person name="Rujirawat T."/>
            <person name="Krajaejun T."/>
        </authorList>
    </citation>
    <scope>NUCLEOTIDE SEQUENCE</scope>
    <source>
        <strain evidence="2">Pi057C3</strain>
    </source>
</reference>
<evidence type="ECO:0000313" key="2">
    <source>
        <dbReference type="EMBL" id="KAJ0393914.1"/>
    </source>
</evidence>
<keyword evidence="3" id="KW-1185">Reference proteome</keyword>
<name>A0AAD5L9X9_PYTIN</name>
<comment type="caution">
    <text evidence="2">The sequence shown here is derived from an EMBL/GenBank/DDBJ whole genome shotgun (WGS) entry which is preliminary data.</text>
</comment>
<feature type="region of interest" description="Disordered" evidence="1">
    <location>
        <begin position="391"/>
        <end position="419"/>
    </location>
</feature>
<dbReference type="AlphaFoldDB" id="A0AAD5L9X9"/>
<feature type="region of interest" description="Disordered" evidence="1">
    <location>
        <begin position="156"/>
        <end position="175"/>
    </location>
</feature>